<dbReference type="EMBL" id="AZHB01000017">
    <property type="protein sequence ID" value="OAA58732.1"/>
    <property type="molecule type" value="Genomic_DNA"/>
</dbReference>
<dbReference type="PANTHER" id="PTHR19302">
    <property type="entry name" value="GAMMA TUBULIN COMPLEX PROTEIN"/>
    <property type="match status" value="1"/>
</dbReference>
<sequence length="788" mass="85582">MLHEILLSLSGHPSPLLTAQLSNTEPSSSSASASALSPSERQLLASAAHLSDLHIKLSKHAARVAASHPSAVCRAVATAVQSVHLAALRRKVLEVEAGILRYDAGLVGAYGIVPLTAVMGEFQPWTRRLEWLWEVVRFLEGEDDTEDRSRSRPCWGARAIDRLRAELQSGYHDVQEAAQTLVAAAETAWLRQVSAWIFYGRLPSADAGGEEDFFVHATGGMTAAAEGGGREEEEDYVAVAELLPAFVTPATGRSMLFIGRSLNQIRARSTTLSTASGFHNTAAKLQAVADLVSPLSSASFTGVVRDIRRSLSRDILEQILPLSEVMSTMQLLREFFLLGRGEFATAITHEADERVRNRWRRAGRDAAGSSSVDSVAVKSGEVSAALTRAWASLSSFEQQSGTGDDALLDRARELLRLQLVKARPDIPVHSRPGLVALLADGPPFDALLFSAPVTLAMRLPPAVDMVLSPSDMHVYGRVNAYFVALRRAHVRLTDLWRLTSLRRHFPGPRGAGEHARELRERWSARAEVLRGMWTTASAAVFFLGETEAYFQTEVVEGLWRGFRAWLAGEAQHEDDEAAEDAVPTADAMDIGDDEYHDDDASQHQHEPRPIATAAPPPESRPTTSSSAAATPRRNRHDQQTLATGHAVYLDTLVHRLLLTQSTYTRPLHALLVHIDQLAAHVHRLHALFAAADLAADSGVLSSFSSEEEEAGATLRLLRAAAGGVRAAIDEVVAALEGLSVDEAFLQAWEGEDAATAWLEEELLAPGEAYRPARVGGLNRLLMQLKFGS</sequence>
<dbReference type="GO" id="GO:0051321">
    <property type="term" value="P:meiotic cell cycle"/>
    <property type="evidence" value="ECO:0007669"/>
    <property type="project" value="TreeGrafter"/>
</dbReference>
<gene>
    <name evidence="10" type="ORF">ISF_06515</name>
</gene>
<feature type="domain" description="Gamma tubulin complex component C-terminal" evidence="8">
    <location>
        <begin position="327"/>
        <end position="701"/>
    </location>
</feature>
<dbReference type="GO" id="GO:0000922">
    <property type="term" value="C:spindle pole"/>
    <property type="evidence" value="ECO:0007669"/>
    <property type="project" value="InterPro"/>
</dbReference>
<evidence type="ECO:0000256" key="7">
    <source>
        <dbReference type="SAM" id="MobiDB-lite"/>
    </source>
</evidence>
<dbReference type="InterPro" id="IPR007259">
    <property type="entry name" value="GCP"/>
</dbReference>
<dbReference type="InterPro" id="IPR040457">
    <property type="entry name" value="GCP_C"/>
</dbReference>
<dbReference type="GO" id="GO:0007020">
    <property type="term" value="P:microtubule nucleation"/>
    <property type="evidence" value="ECO:0007669"/>
    <property type="project" value="InterPro"/>
</dbReference>
<comment type="subcellular location">
    <subcellularLocation>
        <location evidence="1 6">Cytoplasm</location>
        <location evidence="1 6">Cytoskeleton</location>
        <location evidence="1 6">Microtubule organizing center</location>
    </subcellularLocation>
</comment>
<dbReference type="GO" id="GO:0051011">
    <property type="term" value="F:microtubule minus-end binding"/>
    <property type="evidence" value="ECO:0007669"/>
    <property type="project" value="TreeGrafter"/>
</dbReference>
<dbReference type="Pfam" id="PF17681">
    <property type="entry name" value="GCP_N_terminal"/>
    <property type="match status" value="1"/>
</dbReference>
<accession>A0A167RM85</accession>
<dbReference type="STRING" id="1081104.A0A167RM85"/>
<reference evidence="10 11" key="1">
    <citation type="journal article" date="2016" name="Genome Biol. Evol.">
        <title>Divergent and convergent evolution of fungal pathogenicity.</title>
        <authorList>
            <person name="Shang Y."/>
            <person name="Xiao G."/>
            <person name="Zheng P."/>
            <person name="Cen K."/>
            <person name="Zhan S."/>
            <person name="Wang C."/>
        </authorList>
    </citation>
    <scope>NUCLEOTIDE SEQUENCE [LARGE SCALE GENOMIC DNA]</scope>
    <source>
        <strain evidence="10 11">ARSEF 2679</strain>
    </source>
</reference>
<name>A0A167RM85_CORFA</name>
<evidence type="ECO:0000313" key="10">
    <source>
        <dbReference type="EMBL" id="OAA58732.1"/>
    </source>
</evidence>
<evidence type="ECO:0000313" key="11">
    <source>
        <dbReference type="Proteomes" id="UP000076744"/>
    </source>
</evidence>
<keyword evidence="5 6" id="KW-0206">Cytoskeleton</keyword>
<protein>
    <recommendedName>
        <fullName evidence="6">Spindle pole body component</fullName>
    </recommendedName>
</protein>
<comment type="caution">
    <text evidence="10">The sequence shown here is derived from an EMBL/GenBank/DDBJ whole genome shotgun (WGS) entry which is preliminary data.</text>
</comment>
<proteinExistence type="inferred from homology"/>
<dbReference type="PANTHER" id="PTHR19302:SF27">
    <property type="entry name" value="GAMMA-TUBULIN COMPLEX COMPONENT 4"/>
    <property type="match status" value="1"/>
</dbReference>
<dbReference type="Pfam" id="PF04130">
    <property type="entry name" value="GCP_C_terminal"/>
    <property type="match status" value="1"/>
</dbReference>
<evidence type="ECO:0000259" key="8">
    <source>
        <dbReference type="Pfam" id="PF04130"/>
    </source>
</evidence>
<dbReference type="InterPro" id="IPR041470">
    <property type="entry name" value="GCP_N"/>
</dbReference>
<feature type="region of interest" description="Disordered" evidence="7">
    <location>
        <begin position="588"/>
        <end position="639"/>
    </location>
</feature>
<keyword evidence="4 6" id="KW-0493">Microtubule</keyword>
<evidence type="ECO:0000256" key="1">
    <source>
        <dbReference type="ARBA" id="ARBA00004267"/>
    </source>
</evidence>
<dbReference type="GO" id="GO:0051225">
    <property type="term" value="P:spindle assembly"/>
    <property type="evidence" value="ECO:0007669"/>
    <property type="project" value="TreeGrafter"/>
</dbReference>
<dbReference type="GeneID" id="30022807"/>
<dbReference type="OrthoDB" id="78652at2759"/>
<dbReference type="InterPro" id="IPR042241">
    <property type="entry name" value="GCP_C_sf"/>
</dbReference>
<evidence type="ECO:0000256" key="3">
    <source>
        <dbReference type="ARBA" id="ARBA00022490"/>
    </source>
</evidence>
<feature type="compositionally biased region" description="Basic and acidic residues" evidence="7">
    <location>
        <begin position="598"/>
        <end position="608"/>
    </location>
</feature>
<dbReference type="RefSeq" id="XP_018702607.1">
    <property type="nucleotide sequence ID" value="XM_018850119.1"/>
</dbReference>
<dbReference type="Proteomes" id="UP000076744">
    <property type="component" value="Unassembled WGS sequence"/>
</dbReference>
<organism evidence="10 11">
    <name type="scientific">Cordyceps fumosorosea (strain ARSEF 2679)</name>
    <name type="common">Isaria fumosorosea</name>
    <dbReference type="NCBI Taxonomy" id="1081104"/>
    <lineage>
        <taxon>Eukaryota</taxon>
        <taxon>Fungi</taxon>
        <taxon>Dikarya</taxon>
        <taxon>Ascomycota</taxon>
        <taxon>Pezizomycotina</taxon>
        <taxon>Sordariomycetes</taxon>
        <taxon>Hypocreomycetidae</taxon>
        <taxon>Hypocreales</taxon>
        <taxon>Cordycipitaceae</taxon>
        <taxon>Cordyceps</taxon>
    </lineage>
</organism>
<evidence type="ECO:0000256" key="2">
    <source>
        <dbReference type="ARBA" id="ARBA00010337"/>
    </source>
</evidence>
<dbReference type="GO" id="GO:0044732">
    <property type="term" value="C:mitotic spindle pole body"/>
    <property type="evidence" value="ECO:0007669"/>
    <property type="project" value="TreeGrafter"/>
</dbReference>
<comment type="similarity">
    <text evidence="2 6">Belongs to the TUBGCP family.</text>
</comment>
<dbReference type="GO" id="GO:0031122">
    <property type="term" value="P:cytoplasmic microtubule organization"/>
    <property type="evidence" value="ECO:0007669"/>
    <property type="project" value="TreeGrafter"/>
</dbReference>
<evidence type="ECO:0000256" key="4">
    <source>
        <dbReference type="ARBA" id="ARBA00022701"/>
    </source>
</evidence>
<evidence type="ECO:0000256" key="5">
    <source>
        <dbReference type="ARBA" id="ARBA00023212"/>
    </source>
</evidence>
<keyword evidence="3 6" id="KW-0963">Cytoplasm</keyword>
<keyword evidence="11" id="KW-1185">Reference proteome</keyword>
<dbReference type="GO" id="GO:0000278">
    <property type="term" value="P:mitotic cell cycle"/>
    <property type="evidence" value="ECO:0007669"/>
    <property type="project" value="TreeGrafter"/>
</dbReference>
<dbReference type="GO" id="GO:0005874">
    <property type="term" value="C:microtubule"/>
    <property type="evidence" value="ECO:0007669"/>
    <property type="project" value="UniProtKB-KW"/>
</dbReference>
<dbReference type="GO" id="GO:0043015">
    <property type="term" value="F:gamma-tubulin binding"/>
    <property type="evidence" value="ECO:0007669"/>
    <property type="project" value="InterPro"/>
</dbReference>
<feature type="compositionally biased region" description="Low complexity" evidence="7">
    <location>
        <begin position="620"/>
        <end position="631"/>
    </location>
</feature>
<evidence type="ECO:0000256" key="6">
    <source>
        <dbReference type="RuleBase" id="RU363050"/>
    </source>
</evidence>
<evidence type="ECO:0000259" key="9">
    <source>
        <dbReference type="Pfam" id="PF17681"/>
    </source>
</evidence>
<dbReference type="AlphaFoldDB" id="A0A167RM85"/>
<dbReference type="GO" id="GO:0000930">
    <property type="term" value="C:gamma-tubulin complex"/>
    <property type="evidence" value="ECO:0007669"/>
    <property type="project" value="UniProtKB-ARBA"/>
</dbReference>
<feature type="domain" description="Gamma tubulin complex component protein N-terminal" evidence="9">
    <location>
        <begin position="2"/>
        <end position="317"/>
    </location>
</feature>
<dbReference type="Gene3D" id="1.20.120.1900">
    <property type="entry name" value="Gamma-tubulin complex, C-terminal domain"/>
    <property type="match status" value="1"/>
</dbReference>